<evidence type="ECO:0000256" key="1">
    <source>
        <dbReference type="ARBA" id="ARBA00000798"/>
    </source>
</evidence>
<dbReference type="GO" id="GO:0004630">
    <property type="term" value="F:phospholipase D activity"/>
    <property type="evidence" value="ECO:0007669"/>
    <property type="project" value="UniProtKB-EC"/>
</dbReference>
<accession>A0A533QHR3</accession>
<dbReference type="InterPro" id="IPR001736">
    <property type="entry name" value="PLipase_D/transphosphatidylase"/>
</dbReference>
<evidence type="ECO:0000256" key="6">
    <source>
        <dbReference type="ARBA" id="ARBA00023098"/>
    </source>
</evidence>
<comment type="caution">
    <text evidence="8">The sequence shown here is derived from an EMBL/GenBank/DDBJ whole genome shotgun (WGS) entry which is preliminary data.</text>
</comment>
<dbReference type="AlphaFoldDB" id="A0A533QHR3"/>
<dbReference type="InterPro" id="IPR025202">
    <property type="entry name" value="PLD-like_dom"/>
</dbReference>
<proteinExistence type="inferred from homology"/>
<evidence type="ECO:0000256" key="4">
    <source>
        <dbReference type="ARBA" id="ARBA00022801"/>
    </source>
</evidence>
<evidence type="ECO:0000256" key="3">
    <source>
        <dbReference type="ARBA" id="ARBA00012027"/>
    </source>
</evidence>
<evidence type="ECO:0000256" key="2">
    <source>
        <dbReference type="ARBA" id="ARBA00008664"/>
    </source>
</evidence>
<evidence type="ECO:0000259" key="7">
    <source>
        <dbReference type="PROSITE" id="PS50035"/>
    </source>
</evidence>
<feature type="domain" description="PLD phosphodiesterase" evidence="7">
    <location>
        <begin position="107"/>
        <end position="134"/>
    </location>
</feature>
<organism evidence="8 9">
    <name type="scientific">Candidatus Jettenia ecosi</name>
    <dbReference type="NCBI Taxonomy" id="2494326"/>
    <lineage>
        <taxon>Bacteria</taxon>
        <taxon>Pseudomonadati</taxon>
        <taxon>Planctomycetota</taxon>
        <taxon>Candidatus Brocadiia</taxon>
        <taxon>Candidatus Brocadiales</taxon>
        <taxon>Candidatus Brocadiaceae</taxon>
        <taxon>Candidatus Jettenia</taxon>
    </lineage>
</organism>
<dbReference type="GO" id="GO:0006793">
    <property type="term" value="P:phosphorus metabolic process"/>
    <property type="evidence" value="ECO:0007669"/>
    <property type="project" value="UniProtKB-ARBA"/>
</dbReference>
<name>A0A533QHR3_9BACT</name>
<dbReference type="EC" id="3.1.4.4" evidence="3"/>
<reference evidence="8 9" key="1">
    <citation type="submission" date="2019-04" db="EMBL/GenBank/DDBJ databases">
        <title>Genome of a novel bacterium Candidatus Jettenia ecosi reconstructed from metagenome of an anammox bioreactor.</title>
        <authorList>
            <person name="Mardanov A.V."/>
            <person name="Beletsky A.V."/>
            <person name="Ravin N.V."/>
            <person name="Botchkova E.A."/>
            <person name="Litti Y.V."/>
            <person name="Nozhevnikova A.N."/>
        </authorList>
    </citation>
    <scope>NUCLEOTIDE SEQUENCE [LARGE SCALE GENOMIC DNA]</scope>
    <source>
        <strain evidence="8">J2</strain>
    </source>
</reference>
<dbReference type="PANTHER" id="PTHR43856">
    <property type="entry name" value="CARDIOLIPIN HYDROLASE"/>
    <property type="match status" value="1"/>
</dbReference>
<dbReference type="Pfam" id="PF13091">
    <property type="entry name" value="PLDc_2"/>
    <property type="match status" value="1"/>
</dbReference>
<dbReference type="InterPro" id="IPR051406">
    <property type="entry name" value="PLD_domain"/>
</dbReference>
<dbReference type="GO" id="GO:0016891">
    <property type="term" value="F:RNA endonuclease activity producing 5'-phosphomonoesters, hydrolytic mechanism"/>
    <property type="evidence" value="ECO:0007669"/>
    <property type="project" value="TreeGrafter"/>
</dbReference>
<keyword evidence="5" id="KW-0442">Lipid degradation</keyword>
<comment type="similarity">
    <text evidence="2">Belongs to the phospholipase D family.</text>
</comment>
<dbReference type="Gene3D" id="3.30.870.10">
    <property type="entry name" value="Endonuclease Chain A"/>
    <property type="match status" value="1"/>
</dbReference>
<evidence type="ECO:0000313" key="8">
    <source>
        <dbReference type="EMBL" id="TLD42221.1"/>
    </source>
</evidence>
<sequence length="471" mass="53132">MDWKKTSILFVVVAVVLYTQRNAFSSDTYFTHQDIKKRMLRAVEESKESIDIAVSDITSKEILNTLSKAQQRGVQVRIVAGRRCTLTNGLMLNLYKDKQLATKIVIQKGIMHNNFAIFDCKLLMIGSYNWKEKVSKFNHGNAFFTEEAKIVIKYQKEFDRLFHEGTAPKVENIAAGGEEGFKKAEGKSPGAVTDTFAMSGKRVIVSKYGVVIVETSDGYIDMGFEEFNNIFGIVSDLSDEQKENLWSRCIGKKVRWNGMVNYIGWGLVTGWMMGVTHGGTGVEVKLNPANKGHFSPVKYGNTVTYTGKLDSRVTRIFPYKLEDGDVLGIENTEPKPLSRQELIQNPDVMPISQGPKKIFLVESFEDLNALFGSESSLSEIQKDEAWEKYQGKYVSWIGRIVYKNLNVASGLRIGIMQKENESVELKISLSKKDKILKFQDDETVVYTGRLTTRCGNNFPYILEDGDITTIK</sequence>
<comment type="catalytic activity">
    <reaction evidence="1">
        <text>a 1,2-diacyl-sn-glycero-3-phosphocholine + H2O = a 1,2-diacyl-sn-glycero-3-phosphate + choline + H(+)</text>
        <dbReference type="Rhea" id="RHEA:14445"/>
        <dbReference type="ChEBI" id="CHEBI:15354"/>
        <dbReference type="ChEBI" id="CHEBI:15377"/>
        <dbReference type="ChEBI" id="CHEBI:15378"/>
        <dbReference type="ChEBI" id="CHEBI:57643"/>
        <dbReference type="ChEBI" id="CHEBI:58608"/>
        <dbReference type="EC" id="3.1.4.4"/>
    </reaction>
</comment>
<keyword evidence="6" id="KW-0443">Lipid metabolism</keyword>
<dbReference type="SUPFAM" id="SSF56024">
    <property type="entry name" value="Phospholipase D/nuclease"/>
    <property type="match status" value="1"/>
</dbReference>
<protein>
    <recommendedName>
        <fullName evidence="3">phospholipase D</fullName>
        <ecNumber evidence="3">3.1.4.4</ecNumber>
    </recommendedName>
</protein>
<evidence type="ECO:0000313" key="9">
    <source>
        <dbReference type="Proteomes" id="UP000319783"/>
    </source>
</evidence>
<evidence type="ECO:0000256" key="5">
    <source>
        <dbReference type="ARBA" id="ARBA00022963"/>
    </source>
</evidence>
<dbReference type="EMBL" id="SULG01000025">
    <property type="protein sequence ID" value="TLD42221.1"/>
    <property type="molecule type" value="Genomic_DNA"/>
</dbReference>
<keyword evidence="4" id="KW-0378">Hydrolase</keyword>
<dbReference type="GO" id="GO:0016042">
    <property type="term" value="P:lipid catabolic process"/>
    <property type="evidence" value="ECO:0007669"/>
    <property type="project" value="UniProtKB-KW"/>
</dbReference>
<gene>
    <name evidence="8" type="ORF">JETT_1545</name>
</gene>
<dbReference type="Proteomes" id="UP000319783">
    <property type="component" value="Unassembled WGS sequence"/>
</dbReference>
<dbReference type="PROSITE" id="PS50035">
    <property type="entry name" value="PLD"/>
    <property type="match status" value="1"/>
</dbReference>
<dbReference type="PANTHER" id="PTHR43856:SF1">
    <property type="entry name" value="MITOCHONDRIAL CARDIOLIPIN HYDROLASE"/>
    <property type="match status" value="1"/>
</dbReference>